<dbReference type="SUPFAM" id="SSF53850">
    <property type="entry name" value="Periplasmic binding protein-like II"/>
    <property type="match status" value="1"/>
</dbReference>
<organism evidence="1">
    <name type="scientific">Caldilineaceae bacterium SB0662_bin_9</name>
    <dbReference type="NCBI Taxonomy" id="2605258"/>
    <lineage>
        <taxon>Bacteria</taxon>
        <taxon>Bacillati</taxon>
        <taxon>Chloroflexota</taxon>
        <taxon>Caldilineae</taxon>
        <taxon>Caldilineales</taxon>
        <taxon>Caldilineaceae</taxon>
    </lineage>
</organism>
<gene>
    <name evidence="1" type="ORF">F4Y08_09085</name>
</gene>
<reference evidence="1" key="1">
    <citation type="submission" date="2019-09" db="EMBL/GenBank/DDBJ databases">
        <title>Characterisation of the sponge microbiome using genome-centric metagenomics.</title>
        <authorList>
            <person name="Engelberts J.P."/>
            <person name="Robbins S.J."/>
            <person name="De Goeij J.M."/>
            <person name="Aranda M."/>
            <person name="Bell S.C."/>
            <person name="Webster N.S."/>
        </authorList>
    </citation>
    <scope>NUCLEOTIDE SEQUENCE</scope>
    <source>
        <strain evidence="1">SB0662_bin_9</strain>
    </source>
</reference>
<dbReference type="PANTHER" id="PTHR43649:SF12">
    <property type="entry name" value="DIACETYLCHITOBIOSE BINDING PROTEIN DASA"/>
    <property type="match status" value="1"/>
</dbReference>
<dbReference type="Gene3D" id="3.40.190.10">
    <property type="entry name" value="Periplasmic binding protein-like II"/>
    <property type="match status" value="1"/>
</dbReference>
<dbReference type="InterPro" id="IPR050490">
    <property type="entry name" value="Bact_solute-bd_prot1"/>
</dbReference>
<dbReference type="EMBL" id="VXPY01000063">
    <property type="protein sequence ID" value="MYD90471.1"/>
    <property type="molecule type" value="Genomic_DNA"/>
</dbReference>
<accession>A0A6B1DT95</accession>
<name>A0A6B1DT95_9CHLR</name>
<evidence type="ECO:0000313" key="1">
    <source>
        <dbReference type="EMBL" id="MYD90471.1"/>
    </source>
</evidence>
<comment type="caution">
    <text evidence="1">The sequence shown here is derived from an EMBL/GenBank/DDBJ whole genome shotgun (WGS) entry which is preliminary data.</text>
</comment>
<proteinExistence type="predicted"/>
<dbReference type="Pfam" id="PF01547">
    <property type="entry name" value="SBP_bac_1"/>
    <property type="match status" value="1"/>
</dbReference>
<dbReference type="AlphaFoldDB" id="A0A6B1DT95"/>
<protein>
    <submittedName>
        <fullName evidence="1">Extracellular solute-binding protein</fullName>
    </submittedName>
</protein>
<dbReference type="InterPro" id="IPR006059">
    <property type="entry name" value="SBP"/>
</dbReference>
<dbReference type="PANTHER" id="PTHR43649">
    <property type="entry name" value="ARABINOSE-BINDING PROTEIN-RELATED"/>
    <property type="match status" value="1"/>
</dbReference>
<sequence length="417" mass="47475">METVEIAWYEWGDVLDKEIADRSIADFQAENPHIQVRLEQAPGQYYDKLQAALAGGTAADIINNQTWLWQSFSAKGVYQPLDELQARDSYDTPFPAAWDSVYETQTRFRGELYGIPWNMNSMVIFYSKKPFDNMGLDYPTDDWTYEDFVQLTINLTGEVDGQQQFGYQTNSSYERLACWMRLNGDKEWDQEIEPKEALWDTPAIMDFINFQLYACINEFGVSPTPAMMEGGNNQIDSGNVAMKMEGPWFFPKMACREWSCTEEAMAENYVPFGVAQLPKASNGTRAHMVFGHVLLMNSRTEHPDETWEFLKFAGGEGAQQYVAQSGRQPVTPDFNERLWKPSTIEKWGLENPQPLIDAFESGILHLAGEVDDRYITAEAYGPARDRMVAGDADAFEVVPELNAKIQSLLDEYWASQG</sequence>